<evidence type="ECO:0000313" key="2">
    <source>
        <dbReference type="EMBL" id="KAK9833789.1"/>
    </source>
</evidence>
<feature type="region of interest" description="Disordered" evidence="1">
    <location>
        <begin position="89"/>
        <end position="124"/>
    </location>
</feature>
<feature type="compositionally biased region" description="Polar residues" evidence="1">
    <location>
        <begin position="94"/>
        <end position="124"/>
    </location>
</feature>
<keyword evidence="3" id="KW-1185">Reference proteome</keyword>
<accession>A0AAW1RJI5</accession>
<comment type="caution">
    <text evidence="2">The sequence shown here is derived from an EMBL/GenBank/DDBJ whole genome shotgun (WGS) entry which is preliminary data.</text>
</comment>
<protein>
    <submittedName>
        <fullName evidence="2">Uncharacterized protein</fullName>
    </submittedName>
</protein>
<name>A0AAW1RJI5_9CHLO</name>
<evidence type="ECO:0000256" key="1">
    <source>
        <dbReference type="SAM" id="MobiDB-lite"/>
    </source>
</evidence>
<dbReference type="AlphaFoldDB" id="A0AAW1RJI5"/>
<gene>
    <name evidence="2" type="ORF">WJX74_005889</name>
</gene>
<sequence length="124" mass="13866">MSSANASPEALTKAARQVQHDREATMRQVQVMKKDLQVWRARLNSKVGKVRQEMDLLRDSMTTQVHGLRQELDDLQASVRLQLERTKSLPHLRASQTPARFNADTGTASPSLMLTSASQASPRN</sequence>
<reference evidence="2 3" key="1">
    <citation type="journal article" date="2024" name="Nat. Commun.">
        <title>Phylogenomics reveals the evolutionary origins of lichenization in chlorophyte algae.</title>
        <authorList>
            <person name="Puginier C."/>
            <person name="Libourel C."/>
            <person name="Otte J."/>
            <person name="Skaloud P."/>
            <person name="Haon M."/>
            <person name="Grisel S."/>
            <person name="Petersen M."/>
            <person name="Berrin J.G."/>
            <person name="Delaux P.M."/>
            <person name="Dal Grande F."/>
            <person name="Keller J."/>
        </authorList>
    </citation>
    <scope>NUCLEOTIDE SEQUENCE [LARGE SCALE GENOMIC DNA]</scope>
    <source>
        <strain evidence="2 3">SAG 2145</strain>
    </source>
</reference>
<dbReference type="EMBL" id="JALJOS010000010">
    <property type="protein sequence ID" value="KAK9833789.1"/>
    <property type="molecule type" value="Genomic_DNA"/>
</dbReference>
<evidence type="ECO:0000313" key="3">
    <source>
        <dbReference type="Proteomes" id="UP001438707"/>
    </source>
</evidence>
<dbReference type="Proteomes" id="UP001438707">
    <property type="component" value="Unassembled WGS sequence"/>
</dbReference>
<feature type="region of interest" description="Disordered" evidence="1">
    <location>
        <begin position="1"/>
        <end position="23"/>
    </location>
</feature>
<proteinExistence type="predicted"/>
<organism evidence="2 3">
    <name type="scientific">Apatococcus lobatus</name>
    <dbReference type="NCBI Taxonomy" id="904363"/>
    <lineage>
        <taxon>Eukaryota</taxon>
        <taxon>Viridiplantae</taxon>
        <taxon>Chlorophyta</taxon>
        <taxon>core chlorophytes</taxon>
        <taxon>Trebouxiophyceae</taxon>
        <taxon>Chlorellales</taxon>
        <taxon>Chlorellaceae</taxon>
        <taxon>Apatococcus</taxon>
    </lineage>
</organism>